<evidence type="ECO:0000313" key="4">
    <source>
        <dbReference type="Proteomes" id="UP000198521"/>
    </source>
</evidence>
<dbReference type="STRING" id="1038014.SAMN04487910_0430"/>
<dbReference type="Pfam" id="PF13568">
    <property type="entry name" value="OMP_b-brl_2"/>
    <property type="match status" value="1"/>
</dbReference>
<organism evidence="3 4">
    <name type="scientific">Aquimarina amphilecti</name>
    <dbReference type="NCBI Taxonomy" id="1038014"/>
    <lineage>
        <taxon>Bacteria</taxon>
        <taxon>Pseudomonadati</taxon>
        <taxon>Bacteroidota</taxon>
        <taxon>Flavobacteriia</taxon>
        <taxon>Flavobacteriales</taxon>
        <taxon>Flavobacteriaceae</taxon>
        <taxon>Aquimarina</taxon>
    </lineage>
</organism>
<gene>
    <name evidence="3" type="ORF">SAMN04487910_0430</name>
</gene>
<dbReference type="InterPro" id="IPR025665">
    <property type="entry name" value="Beta-barrel_OMP_2"/>
</dbReference>
<dbReference type="Proteomes" id="UP000198521">
    <property type="component" value="Unassembled WGS sequence"/>
</dbReference>
<feature type="chain" id="PRO_5011513894" evidence="1">
    <location>
        <begin position="20"/>
        <end position="210"/>
    </location>
</feature>
<dbReference type="InterPro" id="IPR011250">
    <property type="entry name" value="OMP/PagP_B-barrel"/>
</dbReference>
<evidence type="ECO:0000259" key="2">
    <source>
        <dbReference type="Pfam" id="PF13568"/>
    </source>
</evidence>
<name>A0A1H7GNM4_AQUAM</name>
<keyword evidence="4" id="KW-1185">Reference proteome</keyword>
<evidence type="ECO:0000256" key="1">
    <source>
        <dbReference type="SAM" id="SignalP"/>
    </source>
</evidence>
<evidence type="ECO:0000313" key="3">
    <source>
        <dbReference type="EMBL" id="SEK39753.1"/>
    </source>
</evidence>
<dbReference type="SUPFAM" id="SSF56925">
    <property type="entry name" value="OMPA-like"/>
    <property type="match status" value="1"/>
</dbReference>
<feature type="domain" description="Outer membrane protein beta-barrel" evidence="2">
    <location>
        <begin position="26"/>
        <end position="175"/>
    </location>
</feature>
<keyword evidence="1" id="KW-0732">Signal</keyword>
<proteinExistence type="predicted"/>
<dbReference type="EMBL" id="FOAB01000001">
    <property type="protein sequence ID" value="SEK39753.1"/>
    <property type="molecule type" value="Genomic_DNA"/>
</dbReference>
<dbReference type="OrthoDB" id="1160354at2"/>
<protein>
    <submittedName>
        <fullName evidence="3">Outer membrane protein beta-barrel domain-containing protein</fullName>
    </submittedName>
</protein>
<accession>A0A1H7GNM4</accession>
<dbReference type="AlphaFoldDB" id="A0A1H7GNM4"/>
<reference evidence="3 4" key="1">
    <citation type="submission" date="2016-10" db="EMBL/GenBank/DDBJ databases">
        <authorList>
            <person name="de Groot N.N."/>
        </authorList>
    </citation>
    <scope>NUCLEOTIDE SEQUENCE [LARGE SCALE GENOMIC DNA]</scope>
    <source>
        <strain evidence="3 4">DSM 25232</strain>
    </source>
</reference>
<feature type="signal peptide" evidence="1">
    <location>
        <begin position="1"/>
        <end position="19"/>
    </location>
</feature>
<sequence length="210" mass="23587">MKRNVFIFLVMIFSFISMKAQKISDEDPLYARAGFKGGINYSSILGDADDISGRVSIHLGAVVEYPISSKFYVQGELLYSAQGYKVEVAGQEQKISLNYISLPIITKFYVTDKISLETGPQFSILTTVGNDEVADNDPFFDSFNDFDFSWALGAGYKLESGLFFQLRYNLGLTNINDTAIIDVTNRNSVAQLSVGYLFKTKDNRRIIREQ</sequence>